<feature type="domain" description="SD-repeat containing protein B" evidence="6">
    <location>
        <begin position="1206"/>
        <end position="1275"/>
    </location>
</feature>
<accession>A0A3N2D1Q2</accession>
<dbReference type="Proteomes" id="UP000275356">
    <property type="component" value="Unassembled WGS sequence"/>
</dbReference>
<reference evidence="8 9" key="1">
    <citation type="submission" date="2018-11" db="EMBL/GenBank/DDBJ databases">
        <title>Sequencing the genomes of 1000 actinobacteria strains.</title>
        <authorList>
            <person name="Klenk H.-P."/>
        </authorList>
    </citation>
    <scope>NUCLEOTIDE SEQUENCE [LARGE SCALE GENOMIC DNA]</scope>
    <source>
        <strain evidence="8 9">DSM 13521</strain>
    </source>
</reference>
<dbReference type="GO" id="GO:0005576">
    <property type="term" value="C:extracellular region"/>
    <property type="evidence" value="ECO:0007669"/>
    <property type="project" value="UniProtKB-SubCell"/>
</dbReference>
<feature type="signal peptide" evidence="5">
    <location>
        <begin position="1"/>
        <end position="29"/>
    </location>
</feature>
<proteinExistence type="predicted"/>
<feature type="domain" description="DUF5979" evidence="7">
    <location>
        <begin position="1386"/>
        <end position="1484"/>
    </location>
</feature>
<evidence type="ECO:0000259" key="6">
    <source>
        <dbReference type="Pfam" id="PF17210"/>
    </source>
</evidence>
<evidence type="ECO:0000313" key="8">
    <source>
        <dbReference type="EMBL" id="ROR93578.1"/>
    </source>
</evidence>
<evidence type="ECO:0000256" key="2">
    <source>
        <dbReference type="ARBA" id="ARBA00022525"/>
    </source>
</evidence>
<dbReference type="Pfam" id="PF19407">
    <property type="entry name" value="DUF5979"/>
    <property type="match status" value="7"/>
</dbReference>
<dbReference type="Gene3D" id="2.60.40.10">
    <property type="entry name" value="Immunoglobulins"/>
    <property type="match status" value="2"/>
</dbReference>
<feature type="chain" id="PRO_5017942780" evidence="5">
    <location>
        <begin position="30"/>
        <end position="2221"/>
    </location>
</feature>
<feature type="domain" description="DUF5979" evidence="7">
    <location>
        <begin position="1488"/>
        <end position="1588"/>
    </location>
</feature>
<feature type="domain" description="DUF5979" evidence="7">
    <location>
        <begin position="1946"/>
        <end position="2064"/>
    </location>
</feature>
<feature type="domain" description="DUF5979" evidence="7">
    <location>
        <begin position="1835"/>
        <end position="1940"/>
    </location>
</feature>
<keyword evidence="4" id="KW-0472">Membrane</keyword>
<dbReference type="InterPro" id="IPR013783">
    <property type="entry name" value="Ig-like_fold"/>
</dbReference>
<evidence type="ECO:0000256" key="5">
    <source>
        <dbReference type="SAM" id="SignalP"/>
    </source>
</evidence>
<feature type="domain" description="DUF5979" evidence="7">
    <location>
        <begin position="1709"/>
        <end position="1830"/>
    </location>
</feature>
<dbReference type="InterPro" id="IPR033764">
    <property type="entry name" value="Sdr_B"/>
</dbReference>
<comment type="subcellular location">
    <subcellularLocation>
        <location evidence="1">Secreted</location>
    </subcellularLocation>
</comment>
<feature type="domain" description="DUF5979" evidence="7">
    <location>
        <begin position="2068"/>
        <end position="2178"/>
    </location>
</feature>
<feature type="transmembrane region" description="Helical" evidence="4">
    <location>
        <begin position="2194"/>
        <end position="2214"/>
    </location>
</feature>
<sequence length="2221" mass="229050">MRTLRRAVPVLGVAALLGAMLSPAGVADAAPGDFAWGTVTVDANKNGVLDASGPAGEVDRGLQGATVEILDATGEPVADTTTAADGTWSVAAEPAGTGPFTVRVTTVDANGNVYKQTSPAPVAVPADGRIDTLVYPVWKLDAKLADDPNGVGGRSIITGAGPWDANDTEPGFDSGSTNTVVRSADIVAFNWTLTVENEDGSLGHSFEDAIFEQTIVLNDGALANFASIPAVCRTGSQIVAHPSGTVIAAKADPPAGTTSITLSCLLGEMGNAPAPTAYILGTQVQPSAKSPNGSSFETESRFYAVDANGAATAQPTDGPEVPPIDITSAPRYDVEKINGDASGNYAGTRNGEPGTYSYYTVQISTDRKVGVEAFQQPITMEESFWALIPPPEGTNLQMDDLRWYLTDCRPTPAPNSGQTTTGLVYGKVGTGASVATTANAVRDSGTCTIGGRTGGDDTGSYQLSMSGIDTSGSTYPTQTVAGASLAAGPYYVASYRTQIFVPYSELDRTDGVMDGNGSLSLYNRVGDFDPTGISGASNFGSGVEPGYCDPGPNTDQAANCDAMEDDRRSNNVVGPHTKRISPGSWSKYFFDLTTGWRGGYTVIPASTTSHDGAGQVQPGQTFTSFQSLNNTGTQPMSEVGMCDVFDATMLKLVPLNQDATAAGQSAHAFPDGMYSAIINRTTSSVVDPTATLQADQANWVTEYGTVDTSGDDPDLGTFDTANDRWTGDWTRQKAATNRQCGDAAMTWYASPEDVPGGVDAVNAVRVRAVAGREITSGYGVYWLLAMEQRDTYNGGPHAGEAIRSGTVAANFGSVRTSNWLSTWRNADYIPGAGTTDGGTHIGESSISSGDRWTVTRAVMRLQKRTVAGEVGGEPASGVSDYGVTGAALAGKPVIWEITPTLTASSDSPAPVQNVVVTDTLPAYVVYDEAGTQALATAGGFPVPSSATVNGDGTTTLAWNLGARTPNQDLPVLRIATHTDAMAPPNTTAINWAEITADGVVSVRAHRDDHVIRIEQSGQVQLKKSVDRTLDLQDDDQLYTLEVKNFSETLAIQPPTVYDVLPYNGDATNAANVQRNPESTYAGTNLLREAPTAFDFDGTTERAGTFYYTTVPGADVPQRQQDDTDPSIWSTTFTPDATGFKFVSDSALATTADASRSGIRITFRTDQADNDPGDIYTNRFTATSPTLNQGNQLLTSNTVSVRVVGFSVGDLVWIDVNANGRYDVGVDRPAPEGVEVRVLCNCGDEDGPTILATTHTDADGRWVVNDLAAGNYNIAIPSAEFRPGGLLEGYLPAPGAVEAGNEANGLPDVNEDVDHHAAAYPADAPDAYRDGVYVLGGVTLSADTDADPIQGLEPLNDNVAGLVLPPLTTDDFTNLTLDMALVPPGEFTVAKALAGDGADDYGTGPFSIVVTCTRNGADVAGYPRTVTFTGAGSETLRAPHGSVCTAVESVDGGATSHVVAPENGLVITGESAEQNGSLTATNTFDLGSLRVRKTTSGVGAALAESRTFDFSVACSFNGTANAFTGTTSVTVNGAGEAVSEPVTGIPVGASCVVTETSSGGADTTPAPSSPVIIDGDAGTVQEVAFENVFSAGTVSVVKRIDGALADDAFLAGLSYRVQLTCATSADAEPLYQEALTLTPGTPVRAVRGGVDVLLPLGTHCWATETGTQGASAVTITQSTFATGAVVAAGNTATPQALAIEVSNEFEPAEITVSKAVVGPPSTADYVFNATCTYPVTDAEGNVTDTPYPLAEEDATFTLANGGSKTFTVPKGATCAVTEDLSGLDDTERANLTVTYQDTDRATEDDPDADATDGVVTDVEGGDNGVAVTNTFAAGTFDIVKTVTGSGAGLGEGAYTFDVVCTAYGQEEPWYTTTVTLTGDGAGEIRSDVIDGLENEGTGLPVGAACVITEVADGGADATPAPVLVTIDDDPQTVQHALFTNAFSAGTVEIVKTLDGTAKDSGLLNGLTYPTLLTCAVERGEETLELYSGIHDLVPGVVQTAQVEVEGVLQDVLLPIGTHCWAEELVSQGASTVTIANGSYETGAVVETGNVEAPQRLSLEVVNTFELAELTVAKKVVGPDPGGPYSFELACTFDVTTPGGTTATAVPLDAEDASFALEAGQSRTVAVPAGATCQVKETNVPATATVGILDSDGTTAGGRTDGVVATITGADNRVDVTNTFPVPTGTTPETGVSGGLVGAGVVGTLLVAGGLVLLALRRRRQAA</sequence>
<keyword evidence="4" id="KW-0812">Transmembrane</keyword>
<keyword evidence="4" id="KW-1133">Transmembrane helix</keyword>
<organism evidence="8 9">
    <name type="scientific">Salana multivorans</name>
    <dbReference type="NCBI Taxonomy" id="120377"/>
    <lineage>
        <taxon>Bacteria</taxon>
        <taxon>Bacillati</taxon>
        <taxon>Actinomycetota</taxon>
        <taxon>Actinomycetes</taxon>
        <taxon>Micrococcales</taxon>
        <taxon>Beutenbergiaceae</taxon>
        <taxon>Salana</taxon>
    </lineage>
</organism>
<name>A0A3N2D1Q2_9MICO</name>
<evidence type="ECO:0000256" key="4">
    <source>
        <dbReference type="SAM" id="Phobius"/>
    </source>
</evidence>
<evidence type="ECO:0000259" key="7">
    <source>
        <dbReference type="Pfam" id="PF19407"/>
    </source>
</evidence>
<dbReference type="SUPFAM" id="SSF117074">
    <property type="entry name" value="Hypothetical protein PA1324"/>
    <property type="match status" value="1"/>
</dbReference>
<evidence type="ECO:0000256" key="1">
    <source>
        <dbReference type="ARBA" id="ARBA00004613"/>
    </source>
</evidence>
<gene>
    <name evidence="8" type="ORF">EDD28_2996</name>
</gene>
<comment type="caution">
    <text evidence="8">The sequence shown here is derived from an EMBL/GenBank/DDBJ whole genome shotgun (WGS) entry which is preliminary data.</text>
</comment>
<protein>
    <submittedName>
        <fullName evidence="8">SdrD B-like protein</fullName>
    </submittedName>
</protein>
<feature type="domain" description="DUF5979" evidence="7">
    <location>
        <begin position="1593"/>
        <end position="1705"/>
    </location>
</feature>
<evidence type="ECO:0000256" key="3">
    <source>
        <dbReference type="ARBA" id="ARBA00022729"/>
    </source>
</evidence>
<dbReference type="EMBL" id="RKHQ01000002">
    <property type="protein sequence ID" value="ROR93578.1"/>
    <property type="molecule type" value="Genomic_DNA"/>
</dbReference>
<dbReference type="GO" id="GO:0005975">
    <property type="term" value="P:carbohydrate metabolic process"/>
    <property type="evidence" value="ECO:0007669"/>
    <property type="project" value="UniProtKB-ARBA"/>
</dbReference>
<keyword evidence="2" id="KW-0964">Secreted</keyword>
<evidence type="ECO:0000313" key="9">
    <source>
        <dbReference type="Proteomes" id="UP000275356"/>
    </source>
</evidence>
<dbReference type="Gene3D" id="2.60.40.1140">
    <property type="entry name" value="Collagen-binding surface protein Cna, B-type domain"/>
    <property type="match status" value="2"/>
</dbReference>
<dbReference type="InterPro" id="IPR046022">
    <property type="entry name" value="DUF5979"/>
</dbReference>
<keyword evidence="9" id="KW-1185">Reference proteome</keyword>
<dbReference type="Pfam" id="PF17210">
    <property type="entry name" value="SdrD_B"/>
    <property type="match status" value="1"/>
</dbReference>
<keyword evidence="3 5" id="KW-0732">Signal</keyword>